<feature type="transmembrane region" description="Helical" evidence="1">
    <location>
        <begin position="12"/>
        <end position="33"/>
    </location>
</feature>
<dbReference type="Proteomes" id="UP000660708">
    <property type="component" value="Unassembled WGS sequence"/>
</dbReference>
<name>A0A8I0T5H9_9GAMM</name>
<gene>
    <name evidence="2" type="ORF">PPEP_b0235</name>
</gene>
<protein>
    <recommendedName>
        <fullName evidence="4">DUF1761 domain-containing protein</fullName>
    </recommendedName>
</protein>
<evidence type="ECO:0000313" key="3">
    <source>
        <dbReference type="Proteomes" id="UP000660708"/>
    </source>
</evidence>
<evidence type="ECO:0008006" key="4">
    <source>
        <dbReference type="Google" id="ProtNLM"/>
    </source>
</evidence>
<comment type="caution">
    <text evidence="2">The sequence shown here is derived from an EMBL/GenBank/DDBJ whole genome shotgun (WGS) entry which is preliminary data.</text>
</comment>
<keyword evidence="1" id="KW-1133">Transmembrane helix</keyword>
<proteinExistence type="predicted"/>
<keyword evidence="1" id="KW-0472">Membrane</keyword>
<reference evidence="2 3" key="1">
    <citation type="submission" date="2015-06" db="EMBL/GenBank/DDBJ databases">
        <title>Genome sequence of Pseudoalteromonas peptidolytica.</title>
        <authorList>
            <person name="Xie B.-B."/>
            <person name="Rong J.-C."/>
            <person name="Qin Q.-L."/>
            <person name="Zhang Y.-Z."/>
        </authorList>
    </citation>
    <scope>NUCLEOTIDE SEQUENCE [LARGE SCALE GENOMIC DNA]</scope>
    <source>
        <strain evidence="2 3">F12-50-A1</strain>
    </source>
</reference>
<evidence type="ECO:0000313" key="2">
    <source>
        <dbReference type="EMBL" id="MBE0348481.1"/>
    </source>
</evidence>
<sequence length="141" mass="15364">MLSQSMILSFEALNLWAILLAALSSFMLGGIWYSPVLFQKTWLEGCGLTELDLQTSDPKMTFGMAFLLSLLASVFMAMVIAPSFSLIGATAFGAGVGICFVASALGISYIFEQRPLKLFLVNGGYHMLQFTLIAFVLRIMS</sequence>
<dbReference type="EMBL" id="AQHF01000034">
    <property type="protein sequence ID" value="MBE0348481.1"/>
    <property type="molecule type" value="Genomic_DNA"/>
</dbReference>
<keyword evidence="1" id="KW-0812">Transmembrane</keyword>
<dbReference type="Pfam" id="PF08570">
    <property type="entry name" value="DUF1761"/>
    <property type="match status" value="1"/>
</dbReference>
<keyword evidence="3" id="KW-1185">Reference proteome</keyword>
<evidence type="ECO:0000256" key="1">
    <source>
        <dbReference type="SAM" id="Phobius"/>
    </source>
</evidence>
<feature type="transmembrane region" description="Helical" evidence="1">
    <location>
        <begin position="60"/>
        <end position="79"/>
    </location>
</feature>
<accession>A0A8I0T5H9</accession>
<feature type="transmembrane region" description="Helical" evidence="1">
    <location>
        <begin position="123"/>
        <end position="140"/>
    </location>
</feature>
<dbReference type="InterPro" id="IPR013879">
    <property type="entry name" value="DUF1761"/>
</dbReference>
<feature type="transmembrane region" description="Helical" evidence="1">
    <location>
        <begin position="86"/>
        <end position="111"/>
    </location>
</feature>
<dbReference type="AlphaFoldDB" id="A0A8I0T5H9"/>
<organism evidence="2 3">
    <name type="scientific">Pseudoalteromonas peptidolytica F12-50-A1</name>
    <dbReference type="NCBI Taxonomy" id="1315280"/>
    <lineage>
        <taxon>Bacteria</taxon>
        <taxon>Pseudomonadati</taxon>
        <taxon>Pseudomonadota</taxon>
        <taxon>Gammaproteobacteria</taxon>
        <taxon>Alteromonadales</taxon>
        <taxon>Pseudoalteromonadaceae</taxon>
        <taxon>Pseudoalteromonas</taxon>
    </lineage>
</organism>